<sequence>MCPNREHVKSIFTTIAKYLLIVLFVSYYVGGTAFTHTHYFPTYSITHSHPFLPGADGLPHHTHNSSAFNTIEELDDIMMEAAALCLTLVTAWVLLSVFIQQHKYITPVRSVRNISLRAPPFCIK</sequence>
<name>A0A0F5JPV8_9BACT</name>
<accession>A0A0F5JPV8</accession>
<dbReference type="Proteomes" id="UP000033047">
    <property type="component" value="Unassembled WGS sequence"/>
</dbReference>
<keyword evidence="1" id="KW-0812">Transmembrane</keyword>
<organism evidence="2 3">
    <name type="scientific">Parabacteroides goldsteinii DSM 19448 = WAL 12034</name>
    <dbReference type="NCBI Taxonomy" id="927665"/>
    <lineage>
        <taxon>Bacteria</taxon>
        <taxon>Pseudomonadati</taxon>
        <taxon>Bacteroidota</taxon>
        <taxon>Bacteroidia</taxon>
        <taxon>Bacteroidales</taxon>
        <taxon>Tannerellaceae</taxon>
        <taxon>Parabacteroides</taxon>
    </lineage>
</organism>
<gene>
    <name evidence="2" type="ORF">HMPREF1535_00123</name>
</gene>
<evidence type="ECO:0000313" key="3">
    <source>
        <dbReference type="Proteomes" id="UP000033047"/>
    </source>
</evidence>
<keyword evidence="1" id="KW-1133">Transmembrane helix</keyword>
<dbReference type="HOGENOM" id="CLU_142698_1_0_10"/>
<comment type="caution">
    <text evidence="2">The sequence shown here is derived from an EMBL/GenBank/DDBJ whole genome shotgun (WGS) entry which is preliminary data.</text>
</comment>
<reference evidence="2 3" key="1">
    <citation type="submission" date="2013-04" db="EMBL/GenBank/DDBJ databases">
        <title>The Genome Sequence of Parabacteroides goldsteinii DSM 19448.</title>
        <authorList>
            <consortium name="The Broad Institute Genomics Platform"/>
            <person name="Earl A."/>
            <person name="Ward D."/>
            <person name="Feldgarden M."/>
            <person name="Gevers D."/>
            <person name="Martens E."/>
            <person name="Sakamoto M."/>
            <person name="Benno Y."/>
            <person name="Song Y."/>
            <person name="Liu C."/>
            <person name="Lee J."/>
            <person name="Bolanos M."/>
            <person name="Vaisanen M.L."/>
            <person name="Finegold S.M."/>
            <person name="Walker B."/>
            <person name="Young S."/>
            <person name="Zeng Q."/>
            <person name="Gargeya S."/>
            <person name="Fitzgerald M."/>
            <person name="Haas B."/>
            <person name="Abouelleil A."/>
            <person name="Allen A.W."/>
            <person name="Alvarado L."/>
            <person name="Arachchi H.M."/>
            <person name="Berlin A.M."/>
            <person name="Chapman S.B."/>
            <person name="Gainer-Dewar J."/>
            <person name="Goldberg J."/>
            <person name="Griggs A."/>
            <person name="Gujja S."/>
            <person name="Hansen M."/>
            <person name="Howarth C."/>
            <person name="Imamovic A."/>
            <person name="Ireland A."/>
            <person name="Larimer J."/>
            <person name="McCowan C."/>
            <person name="Murphy C."/>
            <person name="Pearson M."/>
            <person name="Poon T.W."/>
            <person name="Priest M."/>
            <person name="Roberts A."/>
            <person name="Saif S."/>
            <person name="Shea T."/>
            <person name="Sisk P."/>
            <person name="Sykes S."/>
            <person name="Wortman J."/>
            <person name="Nusbaum C."/>
            <person name="Birren B."/>
        </authorList>
    </citation>
    <scope>NUCLEOTIDE SEQUENCE [LARGE SCALE GENOMIC DNA]</scope>
    <source>
        <strain evidence="2 3">DSM 19448</strain>
    </source>
</reference>
<feature type="transmembrane region" description="Helical" evidence="1">
    <location>
        <begin position="12"/>
        <end position="30"/>
    </location>
</feature>
<proteinExistence type="predicted"/>
<dbReference type="EMBL" id="AQHV01000001">
    <property type="protein sequence ID" value="KKB59851.1"/>
    <property type="molecule type" value="Genomic_DNA"/>
</dbReference>
<dbReference type="AlphaFoldDB" id="A0A0F5JPV8"/>
<dbReference type="PATRIC" id="fig|927665.4.peg.119"/>
<evidence type="ECO:0000313" key="2">
    <source>
        <dbReference type="EMBL" id="KKB59851.1"/>
    </source>
</evidence>
<feature type="transmembrane region" description="Helical" evidence="1">
    <location>
        <begin position="77"/>
        <end position="99"/>
    </location>
</feature>
<dbReference type="STRING" id="927665.HMPREF1535_00123"/>
<evidence type="ECO:0000256" key="1">
    <source>
        <dbReference type="SAM" id="Phobius"/>
    </source>
</evidence>
<keyword evidence="1" id="KW-0472">Membrane</keyword>
<protein>
    <submittedName>
        <fullName evidence="2">Uncharacterized protein</fullName>
    </submittedName>
</protein>